<evidence type="ECO:0000313" key="3">
    <source>
        <dbReference type="EMBL" id="CAJ0584349.1"/>
    </source>
</evidence>
<dbReference type="InterPro" id="IPR036034">
    <property type="entry name" value="PDZ_sf"/>
</dbReference>
<dbReference type="PROSITE" id="PS50106">
    <property type="entry name" value="PDZ"/>
    <property type="match status" value="1"/>
</dbReference>
<accession>A0AA36DDM3</accession>
<dbReference type="EMBL" id="CATQJA010002691">
    <property type="protein sequence ID" value="CAJ0584349.1"/>
    <property type="molecule type" value="Genomic_DNA"/>
</dbReference>
<feature type="domain" description="PDZ" evidence="2">
    <location>
        <begin position="144"/>
        <end position="200"/>
    </location>
</feature>
<sequence>MSKPAGPNANTQSARETLVNNPTDYTAKLFPDLFYTQIDVEIIVTPWDQGDIGDYIEFGPTKEILFLNSDADFVTSKLIVGDRLLKLDDKPVAGLIAEDLVRTLHQEGKHKLSVTRRVGLTPVPRARMNSLGLMNTYGFTYAVLGVTRASGDDMTKLKTFGYQGRVVNNKVFVCKVFPGTPAARWLAVGDALLDLNNSPVPFNQTTFVNQYWHNYKTKGGFTAVVERPCTQEALDTINGLIASFFPPPQQQQIHMGADAVSIGANASKMHRMFYRKIQPIPLLKTAPAGSSIMGAPPQQLQAPAVTASLSVMSKPLGEPTTCYSVLGKLPVDPAALKMTSVMGQIPMDAPVSNSVMGKPGESMMGKPSESVMGAPCESNNNKKQTLSTYSILPKAVSVMAAPQLRRARSLGRTSSTNVARTKSTSQTNIGGRPTVRIWNKVTETSIGTDVPEEKRLKRVPSKAKKGFFSFLDLF</sequence>
<evidence type="ECO:0000313" key="4">
    <source>
        <dbReference type="Proteomes" id="UP001177023"/>
    </source>
</evidence>
<evidence type="ECO:0000259" key="2">
    <source>
        <dbReference type="PROSITE" id="PS50106"/>
    </source>
</evidence>
<dbReference type="InterPro" id="IPR001478">
    <property type="entry name" value="PDZ"/>
</dbReference>
<dbReference type="Proteomes" id="UP001177023">
    <property type="component" value="Unassembled WGS sequence"/>
</dbReference>
<name>A0AA36DDM3_9BILA</name>
<dbReference type="AlphaFoldDB" id="A0AA36DDM3"/>
<feature type="non-terminal residue" evidence="3">
    <location>
        <position position="1"/>
    </location>
</feature>
<keyword evidence="4" id="KW-1185">Reference proteome</keyword>
<reference evidence="3" key="1">
    <citation type="submission" date="2023-06" db="EMBL/GenBank/DDBJ databases">
        <authorList>
            <person name="Delattre M."/>
        </authorList>
    </citation>
    <scope>NUCLEOTIDE SEQUENCE</scope>
    <source>
        <strain evidence="3">AF72</strain>
    </source>
</reference>
<dbReference type="SUPFAM" id="SSF50156">
    <property type="entry name" value="PDZ domain-like"/>
    <property type="match status" value="1"/>
</dbReference>
<dbReference type="PANTHER" id="PTHR31327:SF2">
    <property type="entry name" value="PDZ DOMAIN-CONTAINING PROTEIN"/>
    <property type="match status" value="1"/>
</dbReference>
<evidence type="ECO:0000256" key="1">
    <source>
        <dbReference type="SAM" id="MobiDB-lite"/>
    </source>
</evidence>
<comment type="caution">
    <text evidence="3">The sequence shown here is derived from an EMBL/GenBank/DDBJ whole genome shotgun (WGS) entry which is preliminary data.</text>
</comment>
<gene>
    <name evidence="3" type="ORF">MSPICULIGERA_LOCUS22408</name>
</gene>
<feature type="compositionally biased region" description="Polar residues" evidence="1">
    <location>
        <begin position="411"/>
        <end position="429"/>
    </location>
</feature>
<dbReference type="InterPro" id="IPR040264">
    <property type="entry name" value="T15H9.4-like"/>
</dbReference>
<feature type="region of interest" description="Disordered" evidence="1">
    <location>
        <begin position="407"/>
        <end position="431"/>
    </location>
</feature>
<feature type="region of interest" description="Disordered" evidence="1">
    <location>
        <begin position="360"/>
        <end position="380"/>
    </location>
</feature>
<dbReference type="PANTHER" id="PTHR31327">
    <property type="entry name" value="SPERM MEIOSIS PDZ DOMAIN CONTAINING PROTEINS-RELATED"/>
    <property type="match status" value="1"/>
</dbReference>
<protein>
    <recommendedName>
        <fullName evidence="2">PDZ domain-containing protein</fullName>
    </recommendedName>
</protein>
<organism evidence="3 4">
    <name type="scientific">Mesorhabditis spiculigera</name>
    <dbReference type="NCBI Taxonomy" id="96644"/>
    <lineage>
        <taxon>Eukaryota</taxon>
        <taxon>Metazoa</taxon>
        <taxon>Ecdysozoa</taxon>
        <taxon>Nematoda</taxon>
        <taxon>Chromadorea</taxon>
        <taxon>Rhabditida</taxon>
        <taxon>Rhabditina</taxon>
        <taxon>Rhabditomorpha</taxon>
        <taxon>Rhabditoidea</taxon>
        <taxon>Rhabditidae</taxon>
        <taxon>Mesorhabditinae</taxon>
        <taxon>Mesorhabditis</taxon>
    </lineage>
</organism>
<proteinExistence type="predicted"/>